<feature type="transmembrane region" description="Helical" evidence="16">
    <location>
        <begin position="234"/>
        <end position="253"/>
    </location>
</feature>
<feature type="transmembrane region" description="Helical" evidence="16">
    <location>
        <begin position="144"/>
        <end position="165"/>
    </location>
</feature>
<dbReference type="AlphaFoldDB" id="A0AAJ7J6X5"/>
<dbReference type="EC" id="4.6.1.1" evidence="4"/>
<evidence type="ECO:0000313" key="19">
    <source>
        <dbReference type="RefSeq" id="XP_017886226.1"/>
    </source>
</evidence>
<dbReference type="GO" id="GO:0007189">
    <property type="term" value="P:adenylate cyclase-activating G protein-coupled receptor signaling pathway"/>
    <property type="evidence" value="ECO:0007669"/>
    <property type="project" value="TreeGrafter"/>
</dbReference>
<evidence type="ECO:0000256" key="16">
    <source>
        <dbReference type="SAM" id="Phobius"/>
    </source>
</evidence>
<evidence type="ECO:0000256" key="6">
    <source>
        <dbReference type="ARBA" id="ARBA00022723"/>
    </source>
</evidence>
<dbReference type="GO" id="GO:0035556">
    <property type="term" value="P:intracellular signal transduction"/>
    <property type="evidence" value="ECO:0007669"/>
    <property type="project" value="InterPro"/>
</dbReference>
<feature type="compositionally biased region" description="Low complexity" evidence="15">
    <location>
        <begin position="1"/>
        <end position="13"/>
    </location>
</feature>
<evidence type="ECO:0000256" key="1">
    <source>
        <dbReference type="ARBA" id="ARBA00001593"/>
    </source>
</evidence>
<evidence type="ECO:0000256" key="2">
    <source>
        <dbReference type="ARBA" id="ARBA00001946"/>
    </source>
</evidence>
<dbReference type="GO" id="GO:0005524">
    <property type="term" value="F:ATP binding"/>
    <property type="evidence" value="ECO:0007669"/>
    <property type="project" value="UniProtKB-KW"/>
</dbReference>
<evidence type="ECO:0000256" key="8">
    <source>
        <dbReference type="ARBA" id="ARBA00022840"/>
    </source>
</evidence>
<dbReference type="GO" id="GO:0006171">
    <property type="term" value="P:cAMP biosynthetic process"/>
    <property type="evidence" value="ECO:0007669"/>
    <property type="project" value="UniProtKB-KW"/>
</dbReference>
<keyword evidence="10 16" id="KW-1133">Transmembrane helix</keyword>
<dbReference type="PANTHER" id="PTHR45627">
    <property type="entry name" value="ADENYLATE CYCLASE TYPE 1"/>
    <property type="match status" value="1"/>
</dbReference>
<dbReference type="GO" id="GO:0004016">
    <property type="term" value="F:adenylate cyclase activity"/>
    <property type="evidence" value="ECO:0007669"/>
    <property type="project" value="UniProtKB-EC"/>
</dbReference>
<dbReference type="GO" id="GO:0005886">
    <property type="term" value="C:plasma membrane"/>
    <property type="evidence" value="ECO:0007669"/>
    <property type="project" value="InterPro"/>
</dbReference>
<evidence type="ECO:0000256" key="12">
    <source>
        <dbReference type="ARBA" id="ARBA00023136"/>
    </source>
</evidence>
<dbReference type="SMART" id="SM00044">
    <property type="entry name" value="CYCc"/>
    <property type="match status" value="1"/>
</dbReference>
<dbReference type="Pfam" id="PF06327">
    <property type="entry name" value="Adcy_cons_dom"/>
    <property type="match status" value="1"/>
</dbReference>
<evidence type="ECO:0000256" key="3">
    <source>
        <dbReference type="ARBA" id="ARBA00004141"/>
    </source>
</evidence>
<name>A0AAJ7J6X5_9HYME</name>
<dbReference type="Pfam" id="PF16214">
    <property type="entry name" value="AC_N"/>
    <property type="match status" value="1"/>
</dbReference>
<dbReference type="InterPro" id="IPR001054">
    <property type="entry name" value="A/G_cyclase"/>
</dbReference>
<keyword evidence="6" id="KW-0479">Metal-binding</keyword>
<feature type="transmembrane region" description="Helical" evidence="16">
    <location>
        <begin position="107"/>
        <end position="128"/>
    </location>
</feature>
<dbReference type="Gene3D" id="3.30.70.1230">
    <property type="entry name" value="Nucleotide cyclase"/>
    <property type="match status" value="1"/>
</dbReference>
<evidence type="ECO:0000256" key="4">
    <source>
        <dbReference type="ARBA" id="ARBA00012201"/>
    </source>
</evidence>
<dbReference type="FunFam" id="3.30.70.1230:FF:000114">
    <property type="entry name" value="Adenylate cyclase 8 (brain)"/>
    <property type="match status" value="1"/>
</dbReference>
<accession>A0AAJ7J6X5</accession>
<dbReference type="InterPro" id="IPR029787">
    <property type="entry name" value="Nucleotide_cyclase"/>
</dbReference>
<dbReference type="SUPFAM" id="SSF55073">
    <property type="entry name" value="Nucleotide cyclase"/>
    <property type="match status" value="1"/>
</dbReference>
<feature type="transmembrane region" description="Helical" evidence="16">
    <location>
        <begin position="211"/>
        <end position="227"/>
    </location>
</feature>
<comment type="catalytic activity">
    <reaction evidence="1">
        <text>ATP = 3',5'-cyclic AMP + diphosphate</text>
        <dbReference type="Rhea" id="RHEA:15389"/>
        <dbReference type="ChEBI" id="CHEBI:30616"/>
        <dbReference type="ChEBI" id="CHEBI:33019"/>
        <dbReference type="ChEBI" id="CHEBI:58165"/>
        <dbReference type="EC" id="4.6.1.1"/>
    </reaction>
</comment>
<organism evidence="18 19">
    <name type="scientific">Ceratina calcarata</name>
    <dbReference type="NCBI Taxonomy" id="156304"/>
    <lineage>
        <taxon>Eukaryota</taxon>
        <taxon>Metazoa</taxon>
        <taxon>Ecdysozoa</taxon>
        <taxon>Arthropoda</taxon>
        <taxon>Hexapoda</taxon>
        <taxon>Insecta</taxon>
        <taxon>Pterygota</taxon>
        <taxon>Neoptera</taxon>
        <taxon>Endopterygota</taxon>
        <taxon>Hymenoptera</taxon>
        <taxon>Apocrita</taxon>
        <taxon>Aculeata</taxon>
        <taxon>Apoidea</taxon>
        <taxon>Anthophila</taxon>
        <taxon>Apidae</taxon>
        <taxon>Ceratina</taxon>
        <taxon>Zadontomerus</taxon>
    </lineage>
</organism>
<dbReference type="PANTHER" id="PTHR45627:SF16">
    <property type="entry name" value="ADENYLATE CYCLASE"/>
    <property type="match status" value="1"/>
</dbReference>
<gene>
    <name evidence="19" type="primary">LOC108628661</name>
</gene>
<evidence type="ECO:0000256" key="11">
    <source>
        <dbReference type="ARBA" id="ARBA00022998"/>
    </source>
</evidence>
<evidence type="ECO:0000256" key="7">
    <source>
        <dbReference type="ARBA" id="ARBA00022741"/>
    </source>
</evidence>
<proteinExistence type="inferred from homology"/>
<dbReference type="RefSeq" id="XP_017886226.1">
    <property type="nucleotide sequence ID" value="XM_018030737.1"/>
</dbReference>
<dbReference type="CDD" id="cd07302">
    <property type="entry name" value="CHD"/>
    <property type="match status" value="1"/>
</dbReference>
<feature type="compositionally biased region" description="Low complexity" evidence="15">
    <location>
        <begin position="53"/>
        <end position="64"/>
    </location>
</feature>
<evidence type="ECO:0000256" key="15">
    <source>
        <dbReference type="SAM" id="MobiDB-lite"/>
    </source>
</evidence>
<dbReference type="GO" id="GO:0046872">
    <property type="term" value="F:metal ion binding"/>
    <property type="evidence" value="ECO:0007669"/>
    <property type="project" value="UniProtKB-KW"/>
</dbReference>
<dbReference type="InterPro" id="IPR018297">
    <property type="entry name" value="A/G_cyclase_CS"/>
</dbReference>
<feature type="non-terminal residue" evidence="19">
    <location>
        <position position="663"/>
    </location>
</feature>
<keyword evidence="9" id="KW-0460">Magnesium</keyword>
<dbReference type="InterPro" id="IPR032628">
    <property type="entry name" value="AC_N"/>
</dbReference>
<evidence type="ECO:0000256" key="10">
    <source>
        <dbReference type="ARBA" id="ARBA00022989"/>
    </source>
</evidence>
<keyword evidence="18" id="KW-1185">Reference proteome</keyword>
<evidence type="ECO:0000313" key="18">
    <source>
        <dbReference type="Proteomes" id="UP000694925"/>
    </source>
</evidence>
<keyword evidence="12 16" id="KW-0472">Membrane</keyword>
<feature type="transmembrane region" description="Helical" evidence="16">
    <location>
        <begin position="172"/>
        <end position="191"/>
    </location>
</feature>
<keyword evidence="8" id="KW-0067">ATP-binding</keyword>
<keyword evidence="13 14" id="KW-0456">Lyase</keyword>
<evidence type="ECO:0000256" key="13">
    <source>
        <dbReference type="ARBA" id="ARBA00023239"/>
    </source>
</evidence>
<dbReference type="Proteomes" id="UP000694925">
    <property type="component" value="Unplaced"/>
</dbReference>
<evidence type="ECO:0000259" key="17">
    <source>
        <dbReference type="PROSITE" id="PS50125"/>
    </source>
</evidence>
<comment type="subcellular location">
    <subcellularLocation>
        <location evidence="3">Membrane</location>
        <topology evidence="3">Multi-pass membrane protein</topology>
    </subcellularLocation>
</comment>
<dbReference type="InterPro" id="IPR009398">
    <property type="entry name" value="Adcy_conserved_dom"/>
</dbReference>
<feature type="domain" description="Guanylate cyclase" evidence="17">
    <location>
        <begin position="354"/>
        <end position="481"/>
    </location>
</feature>
<keyword evidence="5 16" id="KW-0812">Transmembrane</keyword>
<comment type="similarity">
    <text evidence="14">Belongs to the adenylyl cyclase class-4/guanylyl cyclase family.</text>
</comment>
<dbReference type="Pfam" id="PF00211">
    <property type="entry name" value="Guanylate_cyc"/>
    <property type="match status" value="1"/>
</dbReference>
<dbReference type="GeneID" id="108628661"/>
<sequence>GEAANRSVTGSVRSTRRWASLRQHVSSNDGGKPRVELLLDPPGSRSSTPSSQPHTPNTPRTPHTPLRKSNWEVIEHFTGAPRPSIITVEMLYQRYFLRMNQSNMTHVLGLLAGLSIALGLLLVLRIILEDKEQFLHTFEKPENLSLAVTLLACIAIYAALVAAISRPGMNEIWLAGVSGIVLVTLLALQVALNVHLAMDGSKDHKSGGPLAAAWAVCFFIYMAYALLPIRLRYACIAGCIFSVAHLIGVFALYPASYPAIVEHLLSSIVVVGGTNMAGVLTHHPRELAQRQAFLETRQCVEARLTTQRENQQQERLLLSVLPRHVAMEMKADIAGKPKDTMFHKIYIQRHENVSILFADICGFTSLSDQCTAEEVVRLLNKLFAWFDTLAAEHHCLRIKLLGDCYYCVSGLPEPRPDHARCCVEMGLDMISAITLYREVGAVNVNMRVGIHTGRVHCGVLGLRKWQFDVWSNDVTLANYMESGGVPGRVHITKETLDCLGGFYEVEEGHGGERNAYLKEHNIKTYLIVPGDAFKGNLPSSGLRKGLPANGNISKEMRVMGHGSQHGKQAKMGFGEATEAKKDPEDEVNEYLMKAIDARSIDRLRAEYCTPFILTFRRPDVEEKLTLARNRECGNRSESLDNSSVTFRSIDDPNDVCYCSVFAD</sequence>
<evidence type="ECO:0000256" key="9">
    <source>
        <dbReference type="ARBA" id="ARBA00022842"/>
    </source>
</evidence>
<dbReference type="PROSITE" id="PS00452">
    <property type="entry name" value="GUANYLATE_CYCLASE_1"/>
    <property type="match status" value="1"/>
</dbReference>
<reference evidence="19" key="1">
    <citation type="submission" date="2025-08" db="UniProtKB">
        <authorList>
            <consortium name="RefSeq"/>
        </authorList>
    </citation>
    <scope>IDENTIFICATION</scope>
    <source>
        <tissue evidence="19">Whole body</tissue>
    </source>
</reference>
<feature type="region of interest" description="Disordered" evidence="15">
    <location>
        <begin position="1"/>
        <end position="68"/>
    </location>
</feature>
<evidence type="ECO:0000256" key="5">
    <source>
        <dbReference type="ARBA" id="ARBA00022692"/>
    </source>
</evidence>
<protein>
    <recommendedName>
        <fullName evidence="4">adenylate cyclase</fullName>
        <ecNumber evidence="4">4.6.1.1</ecNumber>
    </recommendedName>
</protein>
<dbReference type="PROSITE" id="PS50125">
    <property type="entry name" value="GUANYLATE_CYCLASE_2"/>
    <property type="match status" value="1"/>
</dbReference>
<keyword evidence="7" id="KW-0547">Nucleotide-binding</keyword>
<feature type="non-terminal residue" evidence="19">
    <location>
        <position position="1"/>
    </location>
</feature>
<evidence type="ECO:0000256" key="14">
    <source>
        <dbReference type="RuleBase" id="RU000405"/>
    </source>
</evidence>
<keyword evidence="11" id="KW-0115">cAMP biosynthesis</keyword>
<comment type="cofactor">
    <cofactor evidence="2">
        <name>Mg(2+)</name>
        <dbReference type="ChEBI" id="CHEBI:18420"/>
    </cofactor>
</comment>
<dbReference type="KEGG" id="ccal:108628661"/>